<reference evidence="2 3" key="1">
    <citation type="submission" date="2012-02" db="EMBL/GenBank/DDBJ databases">
        <title>Complete sequence of chromosome of Singulisphaera acidiphila DSM 18658.</title>
        <authorList>
            <consortium name="US DOE Joint Genome Institute (JGI-PGF)"/>
            <person name="Lucas S."/>
            <person name="Copeland A."/>
            <person name="Lapidus A."/>
            <person name="Glavina del Rio T."/>
            <person name="Dalin E."/>
            <person name="Tice H."/>
            <person name="Bruce D."/>
            <person name="Goodwin L."/>
            <person name="Pitluck S."/>
            <person name="Peters L."/>
            <person name="Ovchinnikova G."/>
            <person name="Chertkov O."/>
            <person name="Kyrpides N."/>
            <person name="Mavromatis K."/>
            <person name="Ivanova N."/>
            <person name="Brettin T."/>
            <person name="Detter J.C."/>
            <person name="Han C."/>
            <person name="Larimer F."/>
            <person name="Land M."/>
            <person name="Hauser L."/>
            <person name="Markowitz V."/>
            <person name="Cheng J.-F."/>
            <person name="Hugenholtz P."/>
            <person name="Woyke T."/>
            <person name="Wu D."/>
            <person name="Tindall B."/>
            <person name="Pomrenke H."/>
            <person name="Brambilla E."/>
            <person name="Klenk H.-P."/>
            <person name="Eisen J.A."/>
        </authorList>
    </citation>
    <scope>NUCLEOTIDE SEQUENCE [LARGE SCALE GENOMIC DNA]</scope>
    <source>
        <strain evidence="3">ATCC BAA-1392 / DSM 18658 / VKM B-2454 / MOB10</strain>
    </source>
</reference>
<feature type="compositionally biased region" description="Polar residues" evidence="1">
    <location>
        <begin position="135"/>
        <end position="151"/>
    </location>
</feature>
<keyword evidence="3" id="KW-1185">Reference proteome</keyword>
<feature type="region of interest" description="Disordered" evidence="1">
    <location>
        <begin position="134"/>
        <end position="205"/>
    </location>
</feature>
<feature type="compositionally biased region" description="Polar residues" evidence="1">
    <location>
        <begin position="179"/>
        <end position="190"/>
    </location>
</feature>
<proteinExistence type="predicted"/>
<protein>
    <submittedName>
        <fullName evidence="2">Uncharacterized protein</fullName>
    </submittedName>
</protein>
<evidence type="ECO:0000313" key="2">
    <source>
        <dbReference type="EMBL" id="AGA29520.1"/>
    </source>
</evidence>
<organism evidence="2 3">
    <name type="scientific">Singulisphaera acidiphila (strain ATCC BAA-1392 / DSM 18658 / VKM B-2454 / MOB10)</name>
    <dbReference type="NCBI Taxonomy" id="886293"/>
    <lineage>
        <taxon>Bacteria</taxon>
        <taxon>Pseudomonadati</taxon>
        <taxon>Planctomycetota</taxon>
        <taxon>Planctomycetia</taxon>
        <taxon>Isosphaerales</taxon>
        <taxon>Isosphaeraceae</taxon>
        <taxon>Singulisphaera</taxon>
    </lineage>
</organism>
<dbReference type="KEGG" id="saci:Sinac_5372"/>
<dbReference type="EMBL" id="CP003364">
    <property type="protein sequence ID" value="AGA29520.1"/>
    <property type="molecule type" value="Genomic_DNA"/>
</dbReference>
<gene>
    <name evidence="2" type="ordered locus">Sinac_5372</name>
</gene>
<name>L0DL15_SINAD</name>
<sequence length="226" mass="23574">MLYTVASWNWAPGDPLTPAMARGGLNRWRPKSEEIAGGGPALAVALRYDETRGQVVAEGVTARGSCGPWSAPAIVDSVGGVMVLAAIPAALVRVIGTAEIRVHGEAVPAVPRAHLTIGPSASKGRVRVVDGRPLSQKQAQLCSPSTATSRSGPAHAAGGGTPRLRGMAQPESGGPALNESGTPSAFQSEVNVHRDSRPPPGFAKGDRLRLRRVFPSLWKWQEDEGS</sequence>
<evidence type="ECO:0000256" key="1">
    <source>
        <dbReference type="SAM" id="MobiDB-lite"/>
    </source>
</evidence>
<dbReference type="AlphaFoldDB" id="L0DL15"/>
<dbReference type="HOGENOM" id="CLU_1224071_0_0_0"/>
<accession>L0DL15</accession>
<evidence type="ECO:0000313" key="3">
    <source>
        <dbReference type="Proteomes" id="UP000010798"/>
    </source>
</evidence>
<dbReference type="Proteomes" id="UP000010798">
    <property type="component" value="Chromosome"/>
</dbReference>